<name>A0ABS1W8L6_9GAMM</name>
<sequence length="1441" mass="159088">MPTNLTHAMIESAQDGQSTHNKVTSNAAAMLAIRLASRYLLKKTDIEVFARPAASSTAASSSAVSSSPAVATSVMTLDMADNSVAKKRMNHVIKRYDGRLESSKLEELTKAWLKETLGSRILSKELDRVTLVEEHNGSLVSTEWYLPLPEIYATVLSALMDKDELRWPVPANSTAENERLKRLQEFDRINNALAKAKPRICATGIRHAWLMALDGYEGKRLPLNAEDVLMQGLFDFMVHEVLGKQMNIRFPDGRDPVGGERVPLHAHFQSLLLPWSYGTMPDTVRDAIKNAGGSDASREFVLGRFRTIGIAPDAPMMQKINGYCSEEGLETIPCTFIPILATLEGHAKRQTLAASSGSIAATGIQPLALETLAWLQGTDFSPEALANPDAATDPFSTLYLVVRLHDALYHYKDYKNLLDVSDMPEEHKAAWVDALHFLRQCLHNPDLSLAPLLEDTAMLEHRLLAFERGFGVWRNNTYHDFISNYAANWFAASGDGGIDARANLFGRLCELFFQENTPENDSTPVIRVNDTMLIEWIARAGEDGIMEVTPYQINRVLLHALCYPEDTWSPLFRQCLPITIAFIRNRCNQEQNTAGEALSRDSWPEALLDQIERVAAPDSTGAPFFPVLLTPGNITTESSLDVAQLLAASNNMPEAIVRKIVQLSGFYPNAVSSEWLTPFYLAAEYGNIGFAAALLERGANSMVKFKGRFPPLQVAIDNQHFSFVQWLLQTLPEHLRVGVVLARNPQGNTMLHLVTNTHVELLKQILDCLPETERACAVMAKNHHNDTVLHIAAVKHPEILKQLLDCLPEEARVNAVMAKNYYGETVLHLVAKINPKLLIQLLNCLPEEARVNAVMAKDDDNENDTLLHLIANSSIELLKPIIDCLPEADKAGAAILYYTNGTTSLHLAIKRGPEILKQLLDYLPVSDRARPVMTANTGNGTLLHEAASDPESLELLLGCLPEEIRADALMTTNALGDTVLHQAANNPGSLQLVLDCLPEAARGSAVMVCNKQKNTPLHKAANNPKSLKLLLDCLLEEKRAGFVMARNEDGYTALHLAANNGASLNLLISYLPKMAVADAIQINDKFGNSVLHRALDYPESLKLLLNYLPEEERANAVMAKNYIGYTVMHLAVKKSERLNLLLDYLPQTARAGVLMAKSNKGDTVLHSIEDPSTISRLLLNYLPETTRADVLMITNTDGDTVLHQIAKNAPELLKQILDCLPKAARAGVLLVTNEDDNTVLHEVERSRPEILIQLLDSLPEETRAGAVMICNKYGTTVLHRTATNHPEILKQLLDCLPKAVRAEAVMARDYYGSTLLHAVARHHSKYLILLLNYLPDAAKADAVMKKNSDHHSVLDLVKRSHHSQSLHCIEEALEQAKQRATNQTSLESNIPHYDSGSGLSTPASSSDFDASAPLGSHSFFSQRSLRLQDPGSPEEQSTLKK</sequence>
<dbReference type="PROSITE" id="PS50088">
    <property type="entry name" value="ANK_REPEAT"/>
    <property type="match status" value="1"/>
</dbReference>
<gene>
    <name evidence="3" type="ORF">I5282_03630</name>
</gene>
<proteinExistence type="predicted"/>
<feature type="compositionally biased region" description="Low complexity" evidence="2">
    <location>
        <begin position="1395"/>
        <end position="1413"/>
    </location>
</feature>
<reference evidence="3 4" key="1">
    <citation type="submission" date="2020-12" db="EMBL/GenBank/DDBJ databases">
        <title>WGS of Legionella: environmental sample.</title>
        <authorList>
            <person name="Cristino S."/>
            <person name="Girolamini L."/>
            <person name="Salaris S."/>
            <person name="Pascale M.R."/>
            <person name="Mazzotta M."/>
            <person name="Orsini M."/>
            <person name="Grottola A."/>
        </authorList>
    </citation>
    <scope>NUCLEOTIDE SEQUENCE [LARGE SCALE GENOMIC DNA]</scope>
    <source>
        <strain evidence="3 4">30cs62</strain>
    </source>
</reference>
<dbReference type="EMBL" id="JADWVN010000007">
    <property type="protein sequence ID" value="MBL7525665.1"/>
    <property type="molecule type" value="Genomic_DNA"/>
</dbReference>
<protein>
    <submittedName>
        <fullName evidence="3">Ankyrin repeat domain-containing protein</fullName>
    </submittedName>
</protein>
<dbReference type="PANTHER" id="PTHR24121">
    <property type="entry name" value="NO MECHANORECEPTOR POTENTIAL C, ISOFORM D-RELATED"/>
    <property type="match status" value="1"/>
</dbReference>
<keyword evidence="1" id="KW-0040">ANK repeat</keyword>
<evidence type="ECO:0000313" key="3">
    <source>
        <dbReference type="EMBL" id="MBL7525665.1"/>
    </source>
</evidence>
<keyword evidence="4" id="KW-1185">Reference proteome</keyword>
<evidence type="ECO:0000313" key="4">
    <source>
        <dbReference type="Proteomes" id="UP000809910"/>
    </source>
</evidence>
<feature type="compositionally biased region" description="Polar residues" evidence="2">
    <location>
        <begin position="1379"/>
        <end position="1388"/>
    </location>
</feature>
<feature type="region of interest" description="Disordered" evidence="2">
    <location>
        <begin position="1"/>
        <end position="21"/>
    </location>
</feature>
<dbReference type="Gene3D" id="1.25.40.20">
    <property type="entry name" value="Ankyrin repeat-containing domain"/>
    <property type="match status" value="4"/>
</dbReference>
<dbReference type="SUPFAM" id="SSF48403">
    <property type="entry name" value="Ankyrin repeat"/>
    <property type="match status" value="3"/>
</dbReference>
<evidence type="ECO:0000256" key="1">
    <source>
        <dbReference type="PROSITE-ProRule" id="PRU00023"/>
    </source>
</evidence>
<dbReference type="SMART" id="SM00248">
    <property type="entry name" value="ANK"/>
    <property type="match status" value="13"/>
</dbReference>
<feature type="region of interest" description="Disordered" evidence="2">
    <location>
        <begin position="1379"/>
        <end position="1441"/>
    </location>
</feature>
<dbReference type="InterPro" id="IPR036770">
    <property type="entry name" value="Ankyrin_rpt-contain_sf"/>
</dbReference>
<dbReference type="PANTHER" id="PTHR24121:SF23">
    <property type="entry name" value="NO MECHANORECEPTOR POTENTIAL C, ISOFORM H"/>
    <property type="match status" value="1"/>
</dbReference>
<comment type="caution">
    <text evidence="3">The sequence shown here is derived from an EMBL/GenBank/DDBJ whole genome shotgun (WGS) entry which is preliminary data.</text>
</comment>
<dbReference type="InterPro" id="IPR002110">
    <property type="entry name" value="Ankyrin_rpt"/>
</dbReference>
<evidence type="ECO:0000256" key="2">
    <source>
        <dbReference type="SAM" id="MobiDB-lite"/>
    </source>
</evidence>
<feature type="repeat" description="ANK" evidence="1">
    <location>
        <begin position="674"/>
        <end position="706"/>
    </location>
</feature>
<organism evidence="3 4">
    <name type="scientific">Legionella bononiensis</name>
    <dbReference type="NCBI Taxonomy" id="2793102"/>
    <lineage>
        <taxon>Bacteria</taxon>
        <taxon>Pseudomonadati</taxon>
        <taxon>Pseudomonadota</taxon>
        <taxon>Gammaproteobacteria</taxon>
        <taxon>Legionellales</taxon>
        <taxon>Legionellaceae</taxon>
        <taxon>Legionella</taxon>
    </lineage>
</organism>
<dbReference type="RefSeq" id="WP_203109530.1">
    <property type="nucleotide sequence ID" value="NZ_JADOBG010000010.1"/>
</dbReference>
<dbReference type="Proteomes" id="UP000809910">
    <property type="component" value="Unassembled WGS sequence"/>
</dbReference>
<dbReference type="Pfam" id="PF12796">
    <property type="entry name" value="Ank_2"/>
    <property type="match status" value="2"/>
</dbReference>
<accession>A0ABS1W8L6</accession>